<protein>
    <recommendedName>
        <fullName evidence="3">Protein kinase domain-containing protein</fullName>
    </recommendedName>
</protein>
<proteinExistence type="predicted"/>
<gene>
    <name evidence="1" type="ORF">N7494_005337</name>
</gene>
<dbReference type="Proteomes" id="UP001220324">
    <property type="component" value="Unassembled WGS sequence"/>
</dbReference>
<evidence type="ECO:0000313" key="1">
    <source>
        <dbReference type="EMBL" id="KAJ5544058.1"/>
    </source>
</evidence>
<name>A0AAD6CXZ5_9EURO</name>
<accession>A0AAD6CXZ5</accession>
<reference evidence="1 2" key="1">
    <citation type="journal article" date="2023" name="IMA Fungus">
        <title>Comparative genomic study of the Penicillium genus elucidates a diverse pangenome and 15 lateral gene transfer events.</title>
        <authorList>
            <person name="Petersen C."/>
            <person name="Sorensen T."/>
            <person name="Nielsen M.R."/>
            <person name="Sondergaard T.E."/>
            <person name="Sorensen J.L."/>
            <person name="Fitzpatrick D.A."/>
            <person name="Frisvad J.C."/>
            <person name="Nielsen K.L."/>
        </authorList>
    </citation>
    <scope>NUCLEOTIDE SEQUENCE [LARGE SCALE GENOMIC DNA]</scope>
    <source>
        <strain evidence="1 2">IBT 35679</strain>
    </source>
</reference>
<evidence type="ECO:0000313" key="2">
    <source>
        <dbReference type="Proteomes" id="UP001220324"/>
    </source>
</evidence>
<comment type="caution">
    <text evidence="1">The sequence shown here is derived from an EMBL/GenBank/DDBJ whole genome shotgun (WGS) entry which is preliminary data.</text>
</comment>
<keyword evidence="2" id="KW-1185">Reference proteome</keyword>
<organism evidence="1 2">
    <name type="scientific">Penicillium frequentans</name>
    <dbReference type="NCBI Taxonomy" id="3151616"/>
    <lineage>
        <taxon>Eukaryota</taxon>
        <taxon>Fungi</taxon>
        <taxon>Dikarya</taxon>
        <taxon>Ascomycota</taxon>
        <taxon>Pezizomycotina</taxon>
        <taxon>Eurotiomycetes</taxon>
        <taxon>Eurotiomycetidae</taxon>
        <taxon>Eurotiales</taxon>
        <taxon>Aspergillaceae</taxon>
        <taxon>Penicillium</taxon>
    </lineage>
</organism>
<sequence>MPNIVSGLPKSLCLPHLLELDDSSAALIVRQESPWDTYTPAVTYDVAGSVIIAAHRTRPSRVVAFRKFRRQDAKRFVDRFGRLEHANVVCVRKCFVDGDSMFALGDDLPLTLAHIVSCVGLYSTEVQLGSILPQMARACWDYCMDCAPGQAEAAYLAALPSLTMRLMQKFDKEEGVAGVNDLERWPVDSNAVRSLSATATTVSIEYLKEAHKPDNTSGDG</sequence>
<dbReference type="EMBL" id="JAQIZZ010000004">
    <property type="protein sequence ID" value="KAJ5544058.1"/>
    <property type="molecule type" value="Genomic_DNA"/>
</dbReference>
<evidence type="ECO:0008006" key="3">
    <source>
        <dbReference type="Google" id="ProtNLM"/>
    </source>
</evidence>
<dbReference type="AlphaFoldDB" id="A0AAD6CXZ5"/>